<dbReference type="PROSITE" id="PS51746">
    <property type="entry name" value="PPM_2"/>
    <property type="match status" value="1"/>
</dbReference>
<name>A0A0S4KYX0_9BACT</name>
<organism evidence="2 3">
    <name type="scientific">Candidatus Nitrospira inopinata</name>
    <dbReference type="NCBI Taxonomy" id="1715989"/>
    <lineage>
        <taxon>Bacteria</taxon>
        <taxon>Pseudomonadati</taxon>
        <taxon>Nitrospirota</taxon>
        <taxon>Nitrospiria</taxon>
        <taxon>Nitrospirales</taxon>
        <taxon>Nitrospiraceae</taxon>
        <taxon>Nitrospira</taxon>
    </lineage>
</organism>
<proteinExistence type="predicted"/>
<reference evidence="3" key="1">
    <citation type="submission" date="2015-09" db="EMBL/GenBank/DDBJ databases">
        <authorList>
            <person name="Daims H."/>
        </authorList>
    </citation>
    <scope>NUCLEOTIDE SEQUENCE [LARGE SCALE GENOMIC DNA]</scope>
</reference>
<dbReference type="CDD" id="cd00143">
    <property type="entry name" value="PP2Cc"/>
    <property type="match status" value="1"/>
</dbReference>
<dbReference type="SMART" id="SM00332">
    <property type="entry name" value="PP2Cc"/>
    <property type="match status" value="1"/>
</dbReference>
<dbReference type="OrthoDB" id="9801841at2"/>
<dbReference type="GO" id="GO:0004722">
    <property type="term" value="F:protein serine/threonine phosphatase activity"/>
    <property type="evidence" value="ECO:0007669"/>
    <property type="project" value="InterPro"/>
</dbReference>
<dbReference type="PANTHER" id="PTHR13832:SF827">
    <property type="entry name" value="PROTEIN PHOSPHATASE 1L"/>
    <property type="match status" value="1"/>
</dbReference>
<dbReference type="STRING" id="1715989.NITINOP_2810"/>
<dbReference type="Proteomes" id="UP000066284">
    <property type="component" value="Chromosome 1"/>
</dbReference>
<dbReference type="KEGG" id="nio:NITINOP_2810"/>
<dbReference type="AlphaFoldDB" id="A0A0S4KYX0"/>
<dbReference type="Pfam" id="PF13672">
    <property type="entry name" value="PP2C_2"/>
    <property type="match status" value="1"/>
</dbReference>
<dbReference type="SMART" id="SM00331">
    <property type="entry name" value="PP2C_SIG"/>
    <property type="match status" value="1"/>
</dbReference>
<protein>
    <recommendedName>
        <fullName evidence="1">PPM-type phosphatase domain-containing protein</fullName>
    </recommendedName>
</protein>
<dbReference type="InterPro" id="IPR001932">
    <property type="entry name" value="PPM-type_phosphatase-like_dom"/>
</dbReference>
<feature type="domain" description="PPM-type phosphatase" evidence="1">
    <location>
        <begin position="6"/>
        <end position="249"/>
    </location>
</feature>
<dbReference type="PANTHER" id="PTHR13832">
    <property type="entry name" value="PROTEIN PHOSPHATASE 2C"/>
    <property type="match status" value="1"/>
</dbReference>
<dbReference type="Gene3D" id="3.60.40.10">
    <property type="entry name" value="PPM-type phosphatase domain"/>
    <property type="match status" value="1"/>
</dbReference>
<dbReference type="RefSeq" id="WP_082633817.1">
    <property type="nucleotide sequence ID" value="NZ_LN885086.1"/>
</dbReference>
<evidence type="ECO:0000259" key="1">
    <source>
        <dbReference type="PROSITE" id="PS51746"/>
    </source>
</evidence>
<gene>
    <name evidence="2" type="ORF">NITINOP_2810</name>
</gene>
<accession>A0A0S4KYX0</accession>
<dbReference type="EMBL" id="LN885086">
    <property type="protein sequence ID" value="CUQ67782.1"/>
    <property type="molecule type" value="Genomic_DNA"/>
</dbReference>
<evidence type="ECO:0000313" key="3">
    <source>
        <dbReference type="Proteomes" id="UP000066284"/>
    </source>
</evidence>
<keyword evidence="3" id="KW-1185">Reference proteome</keyword>
<sequence length="250" mass="27059">MSMWIGIGRSEIGLVRSSNQDAYLLLDRLGLWAVADGMGGHVGGDVAAQTAITSIKAHAMNAADAIRTERPDAPSAFLADLIQRAHDAILEQVRLDPSLKGMGTTIVLLFIRPQPTPIAHVAHLGDSRAYLFRAGLLTPLTRDHTLIEKYLERGILTPKTARTHPERHVLTQALGVSSPPRPSFSSCPLERNDLLLLCSDGLTKMLDDEQIRDICSKTHGDPTQTCHSLVTASLDRGGMDNVTVLVIGHV</sequence>
<evidence type="ECO:0000313" key="2">
    <source>
        <dbReference type="EMBL" id="CUQ67782.1"/>
    </source>
</evidence>
<dbReference type="InterPro" id="IPR036457">
    <property type="entry name" value="PPM-type-like_dom_sf"/>
</dbReference>
<dbReference type="SUPFAM" id="SSF81606">
    <property type="entry name" value="PP2C-like"/>
    <property type="match status" value="1"/>
</dbReference>
<dbReference type="InterPro" id="IPR015655">
    <property type="entry name" value="PP2C"/>
</dbReference>